<organism evidence="1">
    <name type="scientific">marine metagenome</name>
    <dbReference type="NCBI Taxonomy" id="408172"/>
    <lineage>
        <taxon>unclassified sequences</taxon>
        <taxon>metagenomes</taxon>
        <taxon>ecological metagenomes</taxon>
    </lineage>
</organism>
<dbReference type="AlphaFoldDB" id="A0A382TM87"/>
<gene>
    <name evidence="1" type="ORF">METZ01_LOCUS375471</name>
</gene>
<protein>
    <submittedName>
        <fullName evidence="1">Uncharacterized protein</fullName>
    </submittedName>
</protein>
<dbReference type="EMBL" id="UINC01137341">
    <property type="protein sequence ID" value="SVD22617.1"/>
    <property type="molecule type" value="Genomic_DNA"/>
</dbReference>
<sequence>MIRVLAVLLSSFSGINAETMLIPFVIEDNRSEIIFRNSDSDFAGTTVMLAGTGPVAIEATVAPILDSPSEMVTKFPLANLNTSTVNFLLIMSIIVLE</sequence>
<evidence type="ECO:0000313" key="1">
    <source>
        <dbReference type="EMBL" id="SVD22617.1"/>
    </source>
</evidence>
<reference evidence="1" key="1">
    <citation type="submission" date="2018-05" db="EMBL/GenBank/DDBJ databases">
        <authorList>
            <person name="Lanie J.A."/>
            <person name="Ng W.-L."/>
            <person name="Kazmierczak K.M."/>
            <person name="Andrzejewski T.M."/>
            <person name="Davidsen T.M."/>
            <person name="Wayne K.J."/>
            <person name="Tettelin H."/>
            <person name="Glass J.I."/>
            <person name="Rusch D."/>
            <person name="Podicherti R."/>
            <person name="Tsui H.-C.T."/>
            <person name="Winkler M.E."/>
        </authorList>
    </citation>
    <scope>NUCLEOTIDE SEQUENCE</scope>
</reference>
<accession>A0A382TM87</accession>
<proteinExistence type="predicted"/>
<name>A0A382TM87_9ZZZZ</name>